<evidence type="ECO:0000313" key="15">
    <source>
        <dbReference type="Proteomes" id="UP000188354"/>
    </source>
</evidence>
<proteinExistence type="predicted"/>
<keyword evidence="3" id="KW-0808">Transferase</keyword>
<feature type="transmembrane region" description="Helical" evidence="12">
    <location>
        <begin position="480"/>
        <end position="496"/>
    </location>
</feature>
<accession>A0A4P1RD95</accession>
<evidence type="ECO:0000256" key="5">
    <source>
        <dbReference type="ARBA" id="ARBA00022989"/>
    </source>
</evidence>
<protein>
    <recommendedName>
        <fullName evidence="13">Glycosyltransferase 2-like domain-containing protein</fullName>
    </recommendedName>
</protein>
<feature type="active site" evidence="8">
    <location>
        <position position="392"/>
    </location>
</feature>
<feature type="transmembrane region" description="Helical" evidence="12">
    <location>
        <begin position="593"/>
        <end position="613"/>
    </location>
</feature>
<evidence type="ECO:0000256" key="8">
    <source>
        <dbReference type="PIRSR" id="PIRSR605150-1"/>
    </source>
</evidence>
<dbReference type="Gramene" id="OIW08441">
    <property type="protein sequence ID" value="OIW08441"/>
    <property type="gene ID" value="TanjilG_03117"/>
</dbReference>
<dbReference type="FunFam" id="3.90.550.10:FF:000145">
    <property type="entry name" value="Cellulose synthase-like protein H1"/>
    <property type="match status" value="1"/>
</dbReference>
<dbReference type="InterPro" id="IPR010471">
    <property type="entry name" value="DUF1068"/>
</dbReference>
<dbReference type="GO" id="GO:0016760">
    <property type="term" value="F:cellulose synthase (UDP-forming) activity"/>
    <property type="evidence" value="ECO:0007669"/>
    <property type="project" value="InterPro"/>
</dbReference>
<dbReference type="GO" id="GO:0030244">
    <property type="term" value="P:cellulose biosynthetic process"/>
    <property type="evidence" value="ECO:0007669"/>
    <property type="project" value="InterPro"/>
</dbReference>
<dbReference type="EMBL" id="CM007367">
    <property type="protein sequence ID" value="OIW08441.1"/>
    <property type="molecule type" value="Genomic_DNA"/>
</dbReference>
<feature type="domain" description="Glycosyltransferase 2-like" evidence="13">
    <location>
        <begin position="375"/>
        <end position="484"/>
    </location>
</feature>
<reference evidence="14 15" key="1">
    <citation type="journal article" date="2017" name="Plant Biotechnol. J.">
        <title>A comprehensive draft genome sequence for lupin (Lupinus angustifolius), an emerging health food: insights into plant-microbe interactions and legume evolution.</title>
        <authorList>
            <person name="Hane J.K."/>
            <person name="Ming Y."/>
            <person name="Kamphuis L.G."/>
            <person name="Nelson M.N."/>
            <person name="Garg G."/>
            <person name="Atkins C.A."/>
            <person name="Bayer P.E."/>
            <person name="Bravo A."/>
            <person name="Bringans S."/>
            <person name="Cannon S."/>
            <person name="Edwards D."/>
            <person name="Foley R."/>
            <person name="Gao L.L."/>
            <person name="Harrison M.J."/>
            <person name="Huang W."/>
            <person name="Hurgobin B."/>
            <person name="Li S."/>
            <person name="Liu C.W."/>
            <person name="McGrath A."/>
            <person name="Morahan G."/>
            <person name="Murray J."/>
            <person name="Weller J."/>
            <person name="Jian J."/>
            <person name="Singh K.B."/>
        </authorList>
    </citation>
    <scope>NUCLEOTIDE SEQUENCE [LARGE SCALE GENOMIC DNA]</scope>
    <source>
        <strain evidence="15">cv. Tanjil</strain>
        <tissue evidence="14">Whole plant</tissue>
    </source>
</reference>
<evidence type="ECO:0000256" key="9">
    <source>
        <dbReference type="PIRSR" id="PIRSR605150-2"/>
    </source>
</evidence>
<evidence type="ECO:0000256" key="12">
    <source>
        <dbReference type="SAM" id="Phobius"/>
    </source>
</evidence>
<dbReference type="Pfam" id="PF06364">
    <property type="entry name" value="DUF1068"/>
    <property type="match status" value="1"/>
</dbReference>
<gene>
    <name evidence="14" type="ORF">TanjilG_03117</name>
</gene>
<dbReference type="Pfam" id="PF03552">
    <property type="entry name" value="Cellulose_synt"/>
    <property type="match status" value="1"/>
</dbReference>
<feature type="transmembrane region" description="Helical" evidence="12">
    <location>
        <begin position="502"/>
        <end position="527"/>
    </location>
</feature>
<evidence type="ECO:0000256" key="7">
    <source>
        <dbReference type="ARBA" id="ARBA00023316"/>
    </source>
</evidence>
<feature type="binding site" evidence="9">
    <location>
        <position position="37"/>
    </location>
    <ligand>
        <name>UDP-alpha-D-glucose</name>
        <dbReference type="ChEBI" id="CHEBI:58885"/>
    </ligand>
</feature>
<feature type="binding site" evidence="9">
    <location>
        <position position="66"/>
    </location>
    <ligand>
        <name>UDP-alpha-D-glucose</name>
        <dbReference type="ChEBI" id="CHEBI:58885"/>
    </ligand>
</feature>
<dbReference type="GO" id="GO:0016020">
    <property type="term" value="C:membrane"/>
    <property type="evidence" value="ECO:0007669"/>
    <property type="project" value="InterPro"/>
</dbReference>
<evidence type="ECO:0000313" key="14">
    <source>
        <dbReference type="EMBL" id="OIW08441.1"/>
    </source>
</evidence>
<evidence type="ECO:0000256" key="4">
    <source>
        <dbReference type="ARBA" id="ARBA00022692"/>
    </source>
</evidence>
<evidence type="ECO:0000256" key="3">
    <source>
        <dbReference type="ARBA" id="ARBA00022679"/>
    </source>
</evidence>
<sequence>MVRVDLSFFKCLNSSIYRVQNLPAVDLFVTTADVVLEPPIITLNTVLSLLALDYPTNKLSCYVSDDSCSPLTLYSLQEASNFAKLWILFCNKYHVQVRAPFRYFRDEQPEASTYKDSTPEFRQEWLEMKEMYDDLSRKIEEASHKSNSWQLDGEFAVFSNTDRKNHPTIIRVIWGDKERLLDGLPQLIYISREKRPKHPHHYKAGAMNVLTRVSGLMTNAPFMLNVDCDMFVNNPNIVQHAMCILIDSIGEKEVAFAQCPQQFYGGLKDDPFGNQMIILFKYIGAGITGLQGPFYSGTNCFHRRKVIYGLSPHNIQKGNKISEKELKQKFGGSEELVKSVALALEGKSYVADDDINVSKALDAATQVANCGYEYATGWGQQVGWMYGSITEDVQTGLTIHRKGWRSEMCTPNPIGFTGCAPNSLPNAMTQQKRWATGMVEIFFSRHSPIFATLFGNLSFRMFLAYMWIIDWGMRSISETCYVSLLAYCIITNSTFFPQGPGLWIPLTLFTIHMVYTLSEYLATGLSIRAWWNNQRMSRIKMVSAGFLGFLSALFKLLRLSDTVFEITRKDENSYGNDVHDLNVGRFTFNESPVFLAGTTILFMQLVAIAIKLLGLQPLKSEDNGCGISLCIAGYIVGPPLYWHFMEGLVASSSSCPLCLCDCSSQPILSIPQGLSNASFGDCAKPDPEVSGDTEKNFADLLSEELKLRENEATENQHRADTALLEAKKVASQYQKEADKCNSGMETCEEAREKAELALAAQKKLTALWELRARQKGWKEGVTKSNTQSHGNVQSA</sequence>
<keyword evidence="2" id="KW-0328">Glycosyltransferase</keyword>
<name>A0A4P1RD95_LUPAN</name>
<dbReference type="GO" id="GO:0071555">
    <property type="term" value="P:cell wall organization"/>
    <property type="evidence" value="ECO:0007669"/>
    <property type="project" value="UniProtKB-KW"/>
</dbReference>
<keyword evidence="15" id="KW-1185">Reference proteome</keyword>
<feature type="region of interest" description="Disordered" evidence="11">
    <location>
        <begin position="775"/>
        <end position="795"/>
    </location>
</feature>
<evidence type="ECO:0000256" key="1">
    <source>
        <dbReference type="ARBA" id="ARBA00004127"/>
    </source>
</evidence>
<dbReference type="InterPro" id="IPR029044">
    <property type="entry name" value="Nucleotide-diphossugar_trans"/>
</dbReference>
<evidence type="ECO:0000259" key="13">
    <source>
        <dbReference type="Pfam" id="PF13632"/>
    </source>
</evidence>
<feature type="binding site" evidence="10">
    <location>
        <position position="227"/>
    </location>
    <ligand>
        <name>Mn(2+)</name>
        <dbReference type="ChEBI" id="CHEBI:29035"/>
    </ligand>
</feature>
<evidence type="ECO:0000256" key="10">
    <source>
        <dbReference type="PIRSR" id="PIRSR605150-3"/>
    </source>
</evidence>
<dbReference type="Proteomes" id="UP000188354">
    <property type="component" value="Chromosome LG07"/>
</dbReference>
<keyword evidence="6 12" id="KW-0472">Membrane</keyword>
<dbReference type="Pfam" id="PF13632">
    <property type="entry name" value="Glyco_trans_2_3"/>
    <property type="match status" value="1"/>
</dbReference>
<feature type="active site" evidence="8">
    <location>
        <position position="66"/>
    </location>
</feature>
<feature type="binding site" evidence="10">
    <location>
        <position position="203"/>
    </location>
    <ligand>
        <name>Mn(2+)</name>
        <dbReference type="ChEBI" id="CHEBI:29035"/>
    </ligand>
</feature>
<dbReference type="InterPro" id="IPR005150">
    <property type="entry name" value="Cellulose_synth"/>
</dbReference>
<dbReference type="InterPro" id="IPR001173">
    <property type="entry name" value="Glyco_trans_2-like"/>
</dbReference>
<keyword evidence="7" id="KW-0961">Cell wall biogenesis/degradation</keyword>
<dbReference type="PANTHER" id="PTHR13301">
    <property type="entry name" value="X-BOX TRANSCRIPTION FACTOR-RELATED"/>
    <property type="match status" value="1"/>
</dbReference>
<feature type="transmembrane region" description="Helical" evidence="12">
    <location>
        <begin position="449"/>
        <end position="468"/>
    </location>
</feature>
<keyword evidence="5 12" id="KW-1133">Transmembrane helix</keyword>
<evidence type="ECO:0000256" key="6">
    <source>
        <dbReference type="ARBA" id="ARBA00023136"/>
    </source>
</evidence>
<dbReference type="Gene3D" id="3.90.550.10">
    <property type="entry name" value="Spore Coat Polysaccharide Biosynthesis Protein SpsA, Chain A"/>
    <property type="match status" value="1"/>
</dbReference>
<dbReference type="AlphaFoldDB" id="A0A4P1RD95"/>
<dbReference type="SUPFAM" id="SSF53448">
    <property type="entry name" value="Nucleotide-diphospho-sugar transferases"/>
    <property type="match status" value="1"/>
</dbReference>
<organism evidence="14 15">
    <name type="scientific">Lupinus angustifolius</name>
    <name type="common">Narrow-leaved blue lupine</name>
    <dbReference type="NCBI Taxonomy" id="3871"/>
    <lineage>
        <taxon>Eukaryota</taxon>
        <taxon>Viridiplantae</taxon>
        <taxon>Streptophyta</taxon>
        <taxon>Embryophyta</taxon>
        <taxon>Tracheophyta</taxon>
        <taxon>Spermatophyta</taxon>
        <taxon>Magnoliopsida</taxon>
        <taxon>eudicotyledons</taxon>
        <taxon>Gunneridae</taxon>
        <taxon>Pentapetalae</taxon>
        <taxon>rosids</taxon>
        <taxon>fabids</taxon>
        <taxon>Fabales</taxon>
        <taxon>Fabaceae</taxon>
        <taxon>Papilionoideae</taxon>
        <taxon>50 kb inversion clade</taxon>
        <taxon>genistoids sensu lato</taxon>
        <taxon>core genistoids</taxon>
        <taxon>Genisteae</taxon>
        <taxon>Lupinus</taxon>
    </lineage>
</organism>
<evidence type="ECO:0000256" key="11">
    <source>
        <dbReference type="SAM" id="MobiDB-lite"/>
    </source>
</evidence>
<dbReference type="GO" id="GO:0012505">
    <property type="term" value="C:endomembrane system"/>
    <property type="evidence" value="ECO:0007669"/>
    <property type="project" value="UniProtKB-SubCell"/>
</dbReference>
<evidence type="ECO:0000256" key="2">
    <source>
        <dbReference type="ARBA" id="ARBA00022676"/>
    </source>
</evidence>
<keyword evidence="4 12" id="KW-0812">Transmembrane</keyword>
<feature type="compositionally biased region" description="Polar residues" evidence="11">
    <location>
        <begin position="782"/>
        <end position="795"/>
    </location>
</feature>
<comment type="subcellular location">
    <subcellularLocation>
        <location evidence="1">Endomembrane system</location>
        <topology evidence="1">Multi-pass membrane protein</topology>
    </subcellularLocation>
</comment>